<accession>A0A550HZW8</accession>
<dbReference type="RefSeq" id="WP_143411315.1">
    <property type="nucleotide sequence ID" value="NZ_VHSF01000003.1"/>
</dbReference>
<evidence type="ECO:0000313" key="1">
    <source>
        <dbReference type="EMBL" id="TRO64118.1"/>
    </source>
</evidence>
<comment type="caution">
    <text evidence="1">The sequence shown here is derived from an EMBL/GenBank/DDBJ whole genome shotgun (WGS) entry which is preliminary data.</text>
</comment>
<name>A0A550HZW8_9FLAO</name>
<keyword evidence="2" id="KW-1185">Reference proteome</keyword>
<organism evidence="1 2">
    <name type="scientific">Christiangramia sabulilitoris</name>
    <dbReference type="NCBI Taxonomy" id="2583991"/>
    <lineage>
        <taxon>Bacteria</taxon>
        <taxon>Pseudomonadati</taxon>
        <taxon>Bacteroidota</taxon>
        <taxon>Flavobacteriia</taxon>
        <taxon>Flavobacteriales</taxon>
        <taxon>Flavobacteriaceae</taxon>
        <taxon>Christiangramia</taxon>
    </lineage>
</organism>
<dbReference type="OrthoDB" id="1444169at2"/>
<proteinExistence type="predicted"/>
<sequence>MRTVEKKRTIELLEKLRVFNKKSAYIYKITMEREKRLLLKNMYYKLYEQKVKFLEEIEDTIEQLKKEISPLKDPKLLSFYQRRKCILGKNYLKYKLRLRFADIQKRELKGFEKYQKYLSKTSHACVRELFLDHKHKIKENLNQMQVSSVMKFPIA</sequence>
<dbReference type="AlphaFoldDB" id="A0A550HZW8"/>
<dbReference type="EMBL" id="VHSF01000003">
    <property type="protein sequence ID" value="TRO64118.1"/>
    <property type="molecule type" value="Genomic_DNA"/>
</dbReference>
<protein>
    <submittedName>
        <fullName evidence="1">Uncharacterized protein</fullName>
    </submittedName>
</protein>
<gene>
    <name evidence="1" type="ORF">FGM01_11465</name>
</gene>
<reference evidence="1 2" key="1">
    <citation type="submission" date="2019-06" db="EMBL/GenBank/DDBJ databases">
        <title>Gramella sabulilitoris sp. nov., isolated from a marine sand.</title>
        <authorList>
            <person name="Yoon J.-H."/>
        </authorList>
    </citation>
    <scope>NUCLEOTIDE SEQUENCE [LARGE SCALE GENOMIC DNA]</scope>
    <source>
        <strain evidence="1 2">HSMS-1</strain>
    </source>
</reference>
<dbReference type="Proteomes" id="UP000315131">
    <property type="component" value="Unassembled WGS sequence"/>
</dbReference>
<evidence type="ECO:0000313" key="2">
    <source>
        <dbReference type="Proteomes" id="UP000315131"/>
    </source>
</evidence>